<evidence type="ECO:0000256" key="1">
    <source>
        <dbReference type="ARBA" id="ARBA00005634"/>
    </source>
</evidence>
<dbReference type="OrthoDB" id="2214at2759"/>
<keyword evidence="3" id="KW-1185">Reference proteome</keyword>
<dbReference type="Gene3D" id="3.40.630.10">
    <property type="entry name" value="Zn peptidases"/>
    <property type="match status" value="2"/>
</dbReference>
<comment type="similarity">
    <text evidence="1">Belongs to the peptidase M28 family. M28B subfamily.</text>
</comment>
<evidence type="ECO:0000313" key="2">
    <source>
        <dbReference type="EMBL" id="PVD37540.1"/>
    </source>
</evidence>
<dbReference type="AlphaFoldDB" id="A0A2T7PVW8"/>
<organism evidence="2 3">
    <name type="scientific">Pomacea canaliculata</name>
    <name type="common">Golden apple snail</name>
    <dbReference type="NCBI Taxonomy" id="400727"/>
    <lineage>
        <taxon>Eukaryota</taxon>
        <taxon>Metazoa</taxon>
        <taxon>Spiralia</taxon>
        <taxon>Lophotrochozoa</taxon>
        <taxon>Mollusca</taxon>
        <taxon>Gastropoda</taxon>
        <taxon>Caenogastropoda</taxon>
        <taxon>Architaenioglossa</taxon>
        <taxon>Ampullarioidea</taxon>
        <taxon>Ampullariidae</taxon>
        <taxon>Pomacea</taxon>
    </lineage>
</organism>
<evidence type="ECO:0000313" key="3">
    <source>
        <dbReference type="Proteomes" id="UP000245119"/>
    </source>
</evidence>
<dbReference type="PANTHER" id="PTHR12147:SF26">
    <property type="entry name" value="PEPTIDASE M28 DOMAIN-CONTAINING PROTEIN"/>
    <property type="match status" value="1"/>
</dbReference>
<comment type="caution">
    <text evidence="2">The sequence shown here is derived from an EMBL/GenBank/DDBJ whole genome shotgun (WGS) entry which is preliminary data.</text>
</comment>
<protein>
    <recommendedName>
        <fullName evidence="4">Peptidase M28 domain-containing protein</fullName>
    </recommendedName>
</protein>
<dbReference type="PANTHER" id="PTHR12147">
    <property type="entry name" value="METALLOPEPTIDASE M28 FAMILY MEMBER"/>
    <property type="match status" value="1"/>
</dbReference>
<dbReference type="InterPro" id="IPR045175">
    <property type="entry name" value="M28_fam"/>
</dbReference>
<proteinExistence type="inferred from homology"/>
<sequence length="367" mass="41145">MKASYQKSQAEDVWSTMIRRIVYLFIATVLTQQARCDVDKDWMRQTLAEHFSAPRHHVTNPVYKNAAMTFIRDQFREMGLEAHVHTFSTLLPNVTGVNVVGLLKGRYFNTKDDSVAAIAAHYDTMRDTPDVAQIACASLSCGSRALVNQWLSNFFTAPITWKGVLVMDTIFNFDSNQETQTLPPGAEQMFPDVARDVDSDGKRGDFLLITGRDYDARLVTNFNDTWNRLGETQYEIEALVLPIPNPTPEGILFDATFADVVRSDHSSFWTEGYRAVFLTDTANFRGYMRQCYHYQCDNLTYVTDTNIGFIAKTARTLISVVDSMAPAVEAVRAVEGSKNKGGYVHEGCVAIPLALTLLLGGKLLKFE</sequence>
<dbReference type="Proteomes" id="UP000245119">
    <property type="component" value="Linkage Group LG1"/>
</dbReference>
<dbReference type="GO" id="GO:0006508">
    <property type="term" value="P:proteolysis"/>
    <property type="evidence" value="ECO:0007669"/>
    <property type="project" value="InterPro"/>
</dbReference>
<name>A0A2T7PVW8_POMCA</name>
<accession>A0A2T7PVW8</accession>
<dbReference type="EMBL" id="PZQS01000001">
    <property type="protein sequence ID" value="PVD37540.1"/>
    <property type="molecule type" value="Genomic_DNA"/>
</dbReference>
<dbReference type="SUPFAM" id="SSF53187">
    <property type="entry name" value="Zn-dependent exopeptidases"/>
    <property type="match status" value="1"/>
</dbReference>
<dbReference type="GO" id="GO:0008235">
    <property type="term" value="F:metalloexopeptidase activity"/>
    <property type="evidence" value="ECO:0007669"/>
    <property type="project" value="InterPro"/>
</dbReference>
<evidence type="ECO:0008006" key="4">
    <source>
        <dbReference type="Google" id="ProtNLM"/>
    </source>
</evidence>
<reference evidence="2 3" key="1">
    <citation type="submission" date="2018-04" db="EMBL/GenBank/DDBJ databases">
        <title>The genome of golden apple snail Pomacea canaliculata provides insight into stress tolerance and invasive adaptation.</title>
        <authorList>
            <person name="Liu C."/>
            <person name="Liu B."/>
            <person name="Ren Y."/>
            <person name="Zhang Y."/>
            <person name="Wang H."/>
            <person name="Li S."/>
            <person name="Jiang F."/>
            <person name="Yin L."/>
            <person name="Zhang G."/>
            <person name="Qian W."/>
            <person name="Fan W."/>
        </authorList>
    </citation>
    <scope>NUCLEOTIDE SEQUENCE [LARGE SCALE GENOMIC DNA]</scope>
    <source>
        <strain evidence="2">SZHN2017</strain>
        <tissue evidence="2">Muscle</tissue>
    </source>
</reference>
<gene>
    <name evidence="2" type="ORF">C0Q70_00134</name>
</gene>